<gene>
    <name evidence="2" type="ORF">SAMN02927923_03319</name>
</gene>
<keyword evidence="1" id="KW-0732">Signal</keyword>
<evidence type="ECO:0000313" key="3">
    <source>
        <dbReference type="Proteomes" id="UP000199569"/>
    </source>
</evidence>
<sequence length="190" mass="20289">MNPEIVVLAAAACTFAFPALAQTSSGTGRTVAYTETSGKTCKTLSNQGEGEIVEWKCRGVGRDPFFIDAVTLGGVAFGKDGEHEPGFTPSQEFTGKKIEWRLQNGKPYATIYRAYVNVEVQSTPVPKSITKQVLVVTKLNGENACHIAYVDASIQNANAKAAEIADANVSLFTCGSDKPLRVGNPPAFRD</sequence>
<organism evidence="2 3">
    <name type="scientific">Microvirga guangxiensis</name>
    <dbReference type="NCBI Taxonomy" id="549386"/>
    <lineage>
        <taxon>Bacteria</taxon>
        <taxon>Pseudomonadati</taxon>
        <taxon>Pseudomonadota</taxon>
        <taxon>Alphaproteobacteria</taxon>
        <taxon>Hyphomicrobiales</taxon>
        <taxon>Methylobacteriaceae</taxon>
        <taxon>Microvirga</taxon>
    </lineage>
</organism>
<feature type="signal peptide" evidence="1">
    <location>
        <begin position="1"/>
        <end position="21"/>
    </location>
</feature>
<protein>
    <submittedName>
        <fullName evidence="2">Uncharacterized protein</fullName>
    </submittedName>
</protein>
<reference evidence="2 3" key="1">
    <citation type="submission" date="2016-10" db="EMBL/GenBank/DDBJ databases">
        <authorList>
            <person name="de Groot N.N."/>
        </authorList>
    </citation>
    <scope>NUCLEOTIDE SEQUENCE [LARGE SCALE GENOMIC DNA]</scope>
    <source>
        <strain evidence="2 3">CGMCC 1.7666</strain>
    </source>
</reference>
<evidence type="ECO:0000256" key="1">
    <source>
        <dbReference type="SAM" id="SignalP"/>
    </source>
</evidence>
<dbReference type="Proteomes" id="UP000199569">
    <property type="component" value="Unassembled WGS sequence"/>
</dbReference>
<keyword evidence="3" id="KW-1185">Reference proteome</keyword>
<accession>A0A1G5KIU8</accession>
<name>A0A1G5KIU8_9HYPH</name>
<feature type="chain" id="PRO_5011448918" evidence="1">
    <location>
        <begin position="22"/>
        <end position="190"/>
    </location>
</feature>
<proteinExistence type="predicted"/>
<dbReference type="EMBL" id="FMVJ01000010">
    <property type="protein sequence ID" value="SCZ00020.1"/>
    <property type="molecule type" value="Genomic_DNA"/>
</dbReference>
<evidence type="ECO:0000313" key="2">
    <source>
        <dbReference type="EMBL" id="SCZ00020.1"/>
    </source>
</evidence>
<dbReference type="STRING" id="549386.SAMN02927923_03319"/>
<dbReference type="AlphaFoldDB" id="A0A1G5KIU8"/>